<sequence>MYSESGGEEASMDDKSDLLHMQMAHLPLRLWLRRCVSGESHENLTEGVNLKPVSFMSQLNYMLWVFFIGDEIRISTSANSFNELPPTPMIISRMALLWLGDTILPLRFHPAASLTDHTCRVVSLYVGASRLFSGSVDNSINSHIEMCRTLICCSICFQEQPASFRVCCDGSPSAANNVFTLIAVIIFYGFLITPYRRFITVKAIFINFTVRRLHQNGFVPKQHLNFCFLFFSPSGLSVLCRRLCYGKGLGGSCLCEKKSAYQAMMKYNNVQLAEDHVAHRHARALERSQIFNQTTTELSIDEKDNIYDFEKTYENDEDQIEALS</sequence>
<comment type="caution">
    <text evidence="2">The sequence shown here is derived from an EMBL/GenBank/DDBJ whole genome shotgun (WGS) entry which is preliminary data.</text>
</comment>
<feature type="transmembrane region" description="Helical" evidence="1">
    <location>
        <begin position="174"/>
        <end position="192"/>
    </location>
</feature>
<keyword evidence="1" id="KW-1133">Transmembrane helix</keyword>
<evidence type="ECO:0000313" key="2">
    <source>
        <dbReference type="EMBL" id="KAH0859479.1"/>
    </source>
</evidence>
<organism evidence="2 3">
    <name type="scientific">Brassica napus</name>
    <name type="common">Rape</name>
    <dbReference type="NCBI Taxonomy" id="3708"/>
    <lineage>
        <taxon>Eukaryota</taxon>
        <taxon>Viridiplantae</taxon>
        <taxon>Streptophyta</taxon>
        <taxon>Embryophyta</taxon>
        <taxon>Tracheophyta</taxon>
        <taxon>Spermatophyta</taxon>
        <taxon>Magnoliopsida</taxon>
        <taxon>eudicotyledons</taxon>
        <taxon>Gunneridae</taxon>
        <taxon>Pentapetalae</taxon>
        <taxon>rosids</taxon>
        <taxon>malvids</taxon>
        <taxon>Brassicales</taxon>
        <taxon>Brassicaceae</taxon>
        <taxon>Brassiceae</taxon>
        <taxon>Brassica</taxon>
    </lineage>
</organism>
<evidence type="ECO:0000256" key="1">
    <source>
        <dbReference type="SAM" id="Phobius"/>
    </source>
</evidence>
<keyword evidence="1" id="KW-0472">Membrane</keyword>
<accession>A0ABQ7XU58</accession>
<dbReference type="EMBL" id="JAGKQM010000019">
    <property type="protein sequence ID" value="KAH0859479.1"/>
    <property type="molecule type" value="Genomic_DNA"/>
</dbReference>
<name>A0ABQ7XU58_BRANA</name>
<proteinExistence type="predicted"/>
<keyword evidence="1" id="KW-0812">Transmembrane</keyword>
<evidence type="ECO:0000313" key="3">
    <source>
        <dbReference type="Proteomes" id="UP000824890"/>
    </source>
</evidence>
<gene>
    <name evidence="2" type="ORF">HID58_087740</name>
</gene>
<dbReference type="Proteomes" id="UP000824890">
    <property type="component" value="Unassembled WGS sequence"/>
</dbReference>
<keyword evidence="3" id="KW-1185">Reference proteome</keyword>
<reference evidence="2 3" key="1">
    <citation type="submission" date="2021-05" db="EMBL/GenBank/DDBJ databases">
        <title>Genome Assembly of Synthetic Allotetraploid Brassica napus Reveals Homoeologous Exchanges between Subgenomes.</title>
        <authorList>
            <person name="Davis J.T."/>
        </authorList>
    </citation>
    <scope>NUCLEOTIDE SEQUENCE [LARGE SCALE GENOMIC DNA]</scope>
    <source>
        <strain evidence="3">cv. Da-Ae</strain>
        <tissue evidence="2">Seedling</tissue>
    </source>
</reference>
<protein>
    <submittedName>
        <fullName evidence="2">Uncharacterized protein</fullName>
    </submittedName>
</protein>